<dbReference type="PANTHER" id="PTHR47331:SF5">
    <property type="entry name" value="RIBONUCLEASE H"/>
    <property type="match status" value="1"/>
</dbReference>
<gene>
    <name evidence="2" type="primary">LOC111358223</name>
</gene>
<dbReference type="Gene3D" id="2.40.70.10">
    <property type="entry name" value="Acid Proteases"/>
    <property type="match status" value="1"/>
</dbReference>
<dbReference type="InterPro" id="IPR008042">
    <property type="entry name" value="Retrotrans_Pao"/>
</dbReference>
<dbReference type="InterPro" id="IPR005312">
    <property type="entry name" value="DUF1759"/>
</dbReference>
<dbReference type="GeneID" id="111358223"/>
<dbReference type="Proteomes" id="UP000301870">
    <property type="component" value="Chromosome 27"/>
</dbReference>
<dbReference type="InterPro" id="IPR043502">
    <property type="entry name" value="DNA/RNA_pol_sf"/>
</dbReference>
<dbReference type="SUPFAM" id="SSF56672">
    <property type="entry name" value="DNA/RNA polymerases"/>
    <property type="match status" value="1"/>
</dbReference>
<accession>A0A9J7EHV8</accession>
<organism evidence="1 2">
    <name type="scientific">Spodoptera litura</name>
    <name type="common">Asian cotton leafworm</name>
    <dbReference type="NCBI Taxonomy" id="69820"/>
    <lineage>
        <taxon>Eukaryota</taxon>
        <taxon>Metazoa</taxon>
        <taxon>Ecdysozoa</taxon>
        <taxon>Arthropoda</taxon>
        <taxon>Hexapoda</taxon>
        <taxon>Insecta</taxon>
        <taxon>Pterygota</taxon>
        <taxon>Neoptera</taxon>
        <taxon>Endopterygota</taxon>
        <taxon>Lepidoptera</taxon>
        <taxon>Glossata</taxon>
        <taxon>Ditrysia</taxon>
        <taxon>Noctuoidea</taxon>
        <taxon>Noctuidae</taxon>
        <taxon>Amphipyrinae</taxon>
        <taxon>Spodoptera</taxon>
    </lineage>
</organism>
<dbReference type="PANTHER" id="PTHR47331">
    <property type="entry name" value="PHD-TYPE DOMAIN-CONTAINING PROTEIN"/>
    <property type="match status" value="1"/>
</dbReference>
<dbReference type="GO" id="GO:0071897">
    <property type="term" value="P:DNA biosynthetic process"/>
    <property type="evidence" value="ECO:0007669"/>
    <property type="project" value="UniProtKB-ARBA"/>
</dbReference>
<dbReference type="SUPFAM" id="SSF50630">
    <property type="entry name" value="Acid proteases"/>
    <property type="match status" value="1"/>
</dbReference>
<reference evidence="2" key="1">
    <citation type="submission" date="2025-08" db="UniProtKB">
        <authorList>
            <consortium name="RefSeq"/>
        </authorList>
    </citation>
    <scope>IDENTIFICATION</scope>
    <source>
        <strain evidence="2">Ishihara</strain>
        <tissue evidence="2">Whole body</tissue>
    </source>
</reference>
<name>A0A9J7EHV8_SPOLT</name>
<dbReference type="Pfam" id="PF03564">
    <property type="entry name" value="DUF1759"/>
    <property type="match status" value="1"/>
</dbReference>
<keyword evidence="1" id="KW-1185">Reference proteome</keyword>
<dbReference type="OrthoDB" id="5920040at2759"/>
<protein>
    <submittedName>
        <fullName evidence="2">Uncharacterized protein LOC111358223 isoform X1</fullName>
    </submittedName>
</protein>
<dbReference type="RefSeq" id="XP_022828981.1">
    <property type="nucleotide sequence ID" value="XM_022973213.1"/>
</dbReference>
<evidence type="ECO:0000313" key="2">
    <source>
        <dbReference type="RefSeq" id="XP_022828981.1"/>
    </source>
</evidence>
<dbReference type="Pfam" id="PF05380">
    <property type="entry name" value="Peptidase_A17"/>
    <property type="match status" value="1"/>
</dbReference>
<dbReference type="KEGG" id="sliu:111358223"/>
<sequence>MEGRESLKELVKKRSIVKGRLTKFKDYVNVLTQIGAKKITSIQVKEISLRVDKFQELLSDFNIIQSDIELLSSNDDEQLNERDSIESQFFSLLSTAKELIECANSEKRSLHDESMSNQYSHSMNSIKLPTINLPKFDGNYLKWLEFRDTFDSLVNKNDSIPLINKYHYLRSSLENSAAVVIRSIEFTADNYEKAWQILCNRYNSKNILINNHIKSLLSIEPIVKESFKALRYLIDHLSKNLSSLHTLGLPTDQWDVLLIFIVSAKLDSTTGIKWEEYKNSLSDLPTLDQFYSFLRNRADILETTHYNRSDKQEHNNIMHSQNKRQVKSFLSASDSTGKYQCVVCSHNHFVYECPKFKQMNYDDRMGEVKRLKLCTKCLRSGHNSYQCRLKGSCKICKDKHNTLIHKDNLNTSSLQNANSQQNEPVALSATTMTHTLLCTAQVEILNESNNKKVKARALLDTGSQSSFLTEAMREKLGFNKNYSEILKVCGLNNIKSNILGKCIVTIKSCSSTFSTPVSCLLVPTITGILPSVEIDVCELNIPCGIQLADPRFFQPSTIDILLGADVFWNIIGTNQIKLGSNKPTLQESQLGWLIAGPLGNSQSKSEVYCYFNQFSNIDNSLKKFWEIEELPAKTKTYSLEEQFCEIEFIENTTRLSDGRFCVRMPLKEPETSLGDSYYMAKKRFLNLELKLNKNPKLKESYTRFIEEYKELGHLSEVDRPRFGNYLPHHCVLRENSETTKLRVVFDASAKTSSGKSLNDIQAVGPVVQSDLFSILLRFRGHRFVLLGDIEKMYRQTALHESQRHLQLILWRDSSVSTEPNNNGNLKVLQLNTVTYGMASAPFLSTRCLLQLAKECNDDVIARIIKNDFYIDDLNTGANSESELQNIYVNVKKNLDSACFPLRKIRTNCLQALDCDDSVFDPVNLTKESSVLGLNYSPKLDIIQFPAKVESPPQIVTKKVVIATISKIFDPLGLICACIIKTKIFLQQLWVIKLNWDDPIPQILLDTWLKFISNLHYISNIKINRYVLCDNPVSIELHCFVDASQKAYASCVYLRSTNEKNEVTVRLLCAKARVAPLKPITIPKLELLGTLLGARLCDKIIQSLRFNITNKTIWTDSTVVLGWLRTDVRNLKMFVCNRVNEINELTSGFEHRHVPTNMNPADLASRGVEHQDLLSSSLWWEGPSFLQKERSEWPQNSFVVQNLPELKVHSLIAALDNSDDGSLFIEFKRYSSFNKISRIFAYVLRFVNNCNKNKHKYSGPISSDEINNSVVLLIKKCQVQSFPFEIGLLRQGKQLPQKSKLLQLTPFVDSHDIVRVGGRLGNSTYNFDKKHPILLHSKHHFTKLLMINEHIRLFHAGQQLLLASVRDKYWPIGGRCLARPLLNWETTYVYSDEAHHCY</sequence>
<proteinExistence type="predicted"/>
<dbReference type="InterPro" id="IPR021109">
    <property type="entry name" value="Peptidase_aspartic_dom_sf"/>
</dbReference>
<evidence type="ECO:0000313" key="1">
    <source>
        <dbReference type="Proteomes" id="UP000301870"/>
    </source>
</evidence>